<evidence type="ECO:0000259" key="1">
    <source>
        <dbReference type="PROSITE" id="PS50943"/>
    </source>
</evidence>
<dbReference type="InterPro" id="IPR010982">
    <property type="entry name" value="Lambda_DNA-bd_dom_sf"/>
</dbReference>
<dbReference type="Pfam" id="PF01381">
    <property type="entry name" value="HTH_3"/>
    <property type="match status" value="1"/>
</dbReference>
<dbReference type="CDD" id="cd00093">
    <property type="entry name" value="HTH_XRE"/>
    <property type="match status" value="1"/>
</dbReference>
<dbReference type="PROSITE" id="PS50943">
    <property type="entry name" value="HTH_CROC1"/>
    <property type="match status" value="1"/>
</dbReference>
<comment type="caution">
    <text evidence="2">The sequence shown here is derived from an EMBL/GenBank/DDBJ whole genome shotgun (WGS) entry which is preliminary data.</text>
</comment>
<evidence type="ECO:0000313" key="2">
    <source>
        <dbReference type="EMBL" id="PBJ95497.1"/>
    </source>
</evidence>
<dbReference type="GO" id="GO:0003677">
    <property type="term" value="F:DNA binding"/>
    <property type="evidence" value="ECO:0007669"/>
    <property type="project" value="InterPro"/>
</dbReference>
<name>A0A2A3M5R1_PSEDL</name>
<evidence type="ECO:0000313" key="3">
    <source>
        <dbReference type="Proteomes" id="UP000218102"/>
    </source>
</evidence>
<dbReference type="EMBL" id="NTME01000008">
    <property type="protein sequence ID" value="PBJ95497.1"/>
    <property type="molecule type" value="Genomic_DNA"/>
</dbReference>
<accession>A0A2A3M5R1</accession>
<sequence length="135" mass="15052">MRLAYRENMCKYIAYFLQIHQAQMNIKLLGSQIKVARKRRGMSLKMLGEKAGVHYTQISRMERGEGVLLSKNLRKVCEILQVPVPLASGASSSGDLPQKVQDLINAWPQSEQLIRSVVDALETALENGDASVARP</sequence>
<dbReference type="InterPro" id="IPR001387">
    <property type="entry name" value="Cro/C1-type_HTH"/>
</dbReference>
<dbReference type="AlphaFoldDB" id="A0A2A3M5R1"/>
<reference evidence="2 3" key="1">
    <citation type="submission" date="2017-09" db="EMBL/GenBank/DDBJ databases">
        <authorList>
            <person name="Ehlers B."/>
            <person name="Leendertz F.H."/>
        </authorList>
    </citation>
    <scope>NUCLEOTIDE SEQUENCE [LARGE SCALE GENOMIC DNA]</scope>
    <source>
        <strain evidence="2 3">DJ-1</strain>
    </source>
</reference>
<proteinExistence type="predicted"/>
<protein>
    <submittedName>
        <fullName evidence="2">XRE family transcriptional regulator</fullName>
    </submittedName>
</protein>
<dbReference type="Gene3D" id="1.10.260.40">
    <property type="entry name" value="lambda repressor-like DNA-binding domains"/>
    <property type="match status" value="1"/>
</dbReference>
<dbReference type="Proteomes" id="UP000218102">
    <property type="component" value="Unassembled WGS sequence"/>
</dbReference>
<organism evidence="2 3">
    <name type="scientific">Pseudomonas plecoglossicida</name>
    <dbReference type="NCBI Taxonomy" id="70775"/>
    <lineage>
        <taxon>Bacteria</taxon>
        <taxon>Pseudomonadati</taxon>
        <taxon>Pseudomonadota</taxon>
        <taxon>Gammaproteobacteria</taxon>
        <taxon>Pseudomonadales</taxon>
        <taxon>Pseudomonadaceae</taxon>
        <taxon>Pseudomonas</taxon>
    </lineage>
</organism>
<gene>
    <name evidence="2" type="ORF">CMV24_10515</name>
</gene>
<dbReference type="SMART" id="SM00530">
    <property type="entry name" value="HTH_XRE"/>
    <property type="match status" value="1"/>
</dbReference>
<feature type="domain" description="HTH cro/C1-type" evidence="1">
    <location>
        <begin position="33"/>
        <end position="87"/>
    </location>
</feature>
<dbReference type="SUPFAM" id="SSF47413">
    <property type="entry name" value="lambda repressor-like DNA-binding domains"/>
    <property type="match status" value="1"/>
</dbReference>